<name>A0ABR3QCR6_9TREE</name>
<feature type="region of interest" description="Disordered" evidence="1">
    <location>
        <begin position="146"/>
        <end position="344"/>
    </location>
</feature>
<reference evidence="2 3" key="1">
    <citation type="submission" date="2023-08" db="EMBL/GenBank/DDBJ databases">
        <title>Annotated Genome Sequence of Vanrija albida AlHP1.</title>
        <authorList>
            <person name="Herzog R."/>
        </authorList>
    </citation>
    <scope>NUCLEOTIDE SEQUENCE [LARGE SCALE GENOMIC DNA]</scope>
    <source>
        <strain evidence="2 3">AlHP1</strain>
    </source>
</reference>
<feature type="region of interest" description="Disordered" evidence="1">
    <location>
        <begin position="91"/>
        <end position="131"/>
    </location>
</feature>
<feature type="compositionally biased region" description="Pro residues" evidence="1">
    <location>
        <begin position="413"/>
        <end position="427"/>
    </location>
</feature>
<feature type="compositionally biased region" description="Low complexity" evidence="1">
    <location>
        <begin position="331"/>
        <end position="341"/>
    </location>
</feature>
<gene>
    <name evidence="2" type="ORF">Q8F55_000243</name>
</gene>
<evidence type="ECO:0000256" key="1">
    <source>
        <dbReference type="SAM" id="MobiDB-lite"/>
    </source>
</evidence>
<feature type="region of interest" description="Disordered" evidence="1">
    <location>
        <begin position="1"/>
        <end position="32"/>
    </location>
</feature>
<comment type="caution">
    <text evidence="2">The sequence shown here is derived from an EMBL/GenBank/DDBJ whole genome shotgun (WGS) entry which is preliminary data.</text>
</comment>
<dbReference type="EMBL" id="JBBXJM010000001">
    <property type="protein sequence ID" value="KAL1412498.1"/>
    <property type="molecule type" value="Genomic_DNA"/>
</dbReference>
<feature type="compositionally biased region" description="Low complexity" evidence="1">
    <location>
        <begin position="610"/>
        <end position="622"/>
    </location>
</feature>
<feature type="compositionally biased region" description="Polar residues" evidence="1">
    <location>
        <begin position="507"/>
        <end position="516"/>
    </location>
</feature>
<feature type="compositionally biased region" description="Pro residues" evidence="1">
    <location>
        <begin position="551"/>
        <end position="567"/>
    </location>
</feature>
<accession>A0ABR3QCR6</accession>
<evidence type="ECO:0000313" key="3">
    <source>
        <dbReference type="Proteomes" id="UP001565368"/>
    </source>
</evidence>
<feature type="compositionally biased region" description="Pro residues" evidence="1">
    <location>
        <begin position="623"/>
        <end position="657"/>
    </location>
</feature>
<feature type="region of interest" description="Disordered" evidence="1">
    <location>
        <begin position="359"/>
        <end position="769"/>
    </location>
</feature>
<feature type="compositionally biased region" description="Basic and acidic residues" evidence="1">
    <location>
        <begin position="523"/>
        <end position="539"/>
    </location>
</feature>
<feature type="compositionally biased region" description="Polar residues" evidence="1">
    <location>
        <begin position="1"/>
        <end position="17"/>
    </location>
</feature>
<feature type="compositionally biased region" description="Low complexity" evidence="1">
    <location>
        <begin position="94"/>
        <end position="104"/>
    </location>
</feature>
<evidence type="ECO:0000313" key="2">
    <source>
        <dbReference type="EMBL" id="KAL1412498.1"/>
    </source>
</evidence>
<feature type="compositionally biased region" description="Pro residues" evidence="1">
    <location>
        <begin position="680"/>
        <end position="729"/>
    </location>
</feature>
<dbReference type="RefSeq" id="XP_069212442.1">
    <property type="nucleotide sequence ID" value="XM_069348898.1"/>
</dbReference>
<protein>
    <submittedName>
        <fullName evidence="2">Uncharacterized protein</fullName>
    </submittedName>
</protein>
<proteinExistence type="predicted"/>
<feature type="compositionally biased region" description="Pro residues" evidence="1">
    <location>
        <begin position="480"/>
        <end position="502"/>
    </location>
</feature>
<dbReference type="Proteomes" id="UP001565368">
    <property type="component" value="Unassembled WGS sequence"/>
</dbReference>
<keyword evidence="3" id="KW-1185">Reference proteome</keyword>
<feature type="compositionally biased region" description="Basic and acidic residues" evidence="1">
    <location>
        <begin position="187"/>
        <end position="232"/>
    </location>
</feature>
<organism evidence="2 3">
    <name type="scientific">Vanrija albida</name>
    <dbReference type="NCBI Taxonomy" id="181172"/>
    <lineage>
        <taxon>Eukaryota</taxon>
        <taxon>Fungi</taxon>
        <taxon>Dikarya</taxon>
        <taxon>Basidiomycota</taxon>
        <taxon>Agaricomycotina</taxon>
        <taxon>Tremellomycetes</taxon>
        <taxon>Trichosporonales</taxon>
        <taxon>Trichosporonaceae</taxon>
        <taxon>Vanrija</taxon>
    </lineage>
</organism>
<sequence>MSPTSPHSLATSPQQFNHFAPLSPDAVNNQLDDVGGEMSAILGLVPRTIDSSPASQPKGPLRTYTRVELLKLGRRGVVPSGLGPLESWFGTLQPSGGPRSSHPPGLDDPAIAAIQPSGRGGRTQAAGSFGDGFGFGGGIGGRGLGRGTRNIGLRRQPEGPVDPAIAEQGRSRENFGGQMGKFSVRNPGDRGMRLGGDEGREQGREQGGERRDDQRRQRRDDGGDWRRGERPNGEASSRRGPPGFGGRFDDDAEPAWMSDGPSSGGAALEDPAIAGASSSGDPSDPLIKFIPGEDMIAAHKRAMKNRGAPGAGGDNWRGAGDKPLVSFFGGAPAPAAPAAPAKPREVNVASYFKHRVFDEDEAPAKKEEQPEPETNAFQSRFQRFFNSGAGGPVPPPQSTSPANVPHPHQSAPQPQPPSSSVRSPPPHDIITSPQQAPPSGPPVDDRMAMLMGMLTTKGPSPAPRPNSTEARPQFHGYNGPAPPGLGPVTPQPLSPHGPPSHPISPQNPQRSPNVEFSGQDYLTARDGHPRDPRHEHQLAEQHGMLPQHYGGPPPGIDPRGYPYPPQQQGPQQGYRPSMRPGELPPSGPRPFFDARGPPGPPPGADPSRGQLPPDLLQLLNQAPRPPMGPGGQPMPPPPMGMLPPHPMQYGPGPPRGAPTPDDLLRSLQSGGPGGPTSPGGGPPPGYLPMPRPPQGGGGPYPPPPNMQGFLPPGPFPFQGGPPRPMPPPGVYNGAPMAPYGQGPPGGGGGGGGNPDMLAALLNGSAPRSH</sequence>
<feature type="compositionally biased region" description="Gly residues" evidence="1">
    <location>
        <begin position="670"/>
        <end position="679"/>
    </location>
</feature>
<feature type="compositionally biased region" description="Polar residues" evidence="1">
    <location>
        <begin position="375"/>
        <end position="385"/>
    </location>
</feature>
<dbReference type="GeneID" id="95981286"/>
<feature type="compositionally biased region" description="Gly residues" evidence="1">
    <location>
        <begin position="742"/>
        <end position="753"/>
    </location>
</feature>